<evidence type="ECO:0000313" key="2">
    <source>
        <dbReference type="Proteomes" id="UP000619238"/>
    </source>
</evidence>
<keyword evidence="2" id="KW-1185">Reference proteome</keyword>
<reference evidence="1 2" key="1">
    <citation type="submission" date="2020-07" db="EMBL/GenBank/DDBJ databases">
        <title>Description of Kordia aestuariivivens sp. nov., isolated from a tidal flat.</title>
        <authorList>
            <person name="Park S."/>
            <person name="Yoon J.-H."/>
        </authorList>
    </citation>
    <scope>NUCLEOTIDE SEQUENCE [LARGE SCALE GENOMIC DNA]</scope>
    <source>
        <strain evidence="1 2">YSTF-M3</strain>
    </source>
</reference>
<comment type="caution">
    <text evidence="1">The sequence shown here is derived from an EMBL/GenBank/DDBJ whole genome shotgun (WGS) entry which is preliminary data.</text>
</comment>
<evidence type="ECO:0000313" key="1">
    <source>
        <dbReference type="EMBL" id="MBC8755653.1"/>
    </source>
</evidence>
<protein>
    <recommendedName>
        <fullName evidence="3">Bacteriocin</fullName>
    </recommendedName>
</protein>
<dbReference type="RefSeq" id="WP_187562697.1">
    <property type="nucleotide sequence ID" value="NZ_JACGWS010000007.1"/>
</dbReference>
<proteinExistence type="predicted"/>
<evidence type="ECO:0008006" key="3">
    <source>
        <dbReference type="Google" id="ProtNLM"/>
    </source>
</evidence>
<dbReference type="Proteomes" id="UP000619238">
    <property type="component" value="Unassembled WGS sequence"/>
</dbReference>
<dbReference type="EMBL" id="JACGWS010000007">
    <property type="protein sequence ID" value="MBC8755653.1"/>
    <property type="molecule type" value="Genomic_DNA"/>
</dbReference>
<accession>A0ABR7QAX8</accession>
<gene>
    <name evidence="1" type="ORF">H2O64_13325</name>
</gene>
<sequence>MKKRNVKTLRLNKSNVSKFNNILGGRAPGGGGSDPVGITDDCPPSLPHTDCYCGSDFKNGCGSIIGHC</sequence>
<name>A0ABR7QAX8_9FLAO</name>
<organism evidence="1 2">
    <name type="scientific">Kordia aestuariivivens</name>
    <dbReference type="NCBI Taxonomy" id="2759037"/>
    <lineage>
        <taxon>Bacteria</taxon>
        <taxon>Pseudomonadati</taxon>
        <taxon>Bacteroidota</taxon>
        <taxon>Flavobacteriia</taxon>
        <taxon>Flavobacteriales</taxon>
        <taxon>Flavobacteriaceae</taxon>
        <taxon>Kordia</taxon>
    </lineage>
</organism>